<evidence type="ECO:0000313" key="4">
    <source>
        <dbReference type="Proteomes" id="UP000078561"/>
    </source>
</evidence>
<dbReference type="PANTHER" id="PTHR22951:SF5">
    <property type="entry name" value="PHOSPHATIDYLINOSITOL-BINDING CLATHRIN ASSEMBLY PROTEIN LAP"/>
    <property type="match status" value="1"/>
</dbReference>
<feature type="domain" description="AP180 N-terminal homology (ANTH)" evidence="2">
    <location>
        <begin position="22"/>
        <end position="150"/>
    </location>
</feature>
<proteinExistence type="predicted"/>
<dbReference type="InterPro" id="IPR014712">
    <property type="entry name" value="ANTH_dom_sf"/>
</dbReference>
<dbReference type="InterPro" id="IPR011417">
    <property type="entry name" value="ANTH_dom"/>
</dbReference>
<dbReference type="Gene3D" id="1.20.58.150">
    <property type="entry name" value="ANTH domain"/>
    <property type="match status" value="1"/>
</dbReference>
<dbReference type="PANTHER" id="PTHR22951">
    <property type="entry name" value="CLATHRIN ASSEMBLY PROTEIN"/>
    <property type="match status" value="1"/>
</dbReference>
<feature type="compositionally biased region" description="Low complexity" evidence="1">
    <location>
        <begin position="320"/>
        <end position="337"/>
    </location>
</feature>
<reference evidence="3" key="1">
    <citation type="submission" date="2016-04" db="EMBL/GenBank/DDBJ databases">
        <authorList>
            <person name="Evans L.H."/>
            <person name="Alamgir A."/>
            <person name="Owens N."/>
            <person name="Weber N.D."/>
            <person name="Virtaneva K."/>
            <person name="Barbian K."/>
            <person name="Babar A."/>
            <person name="Rosenke K."/>
        </authorList>
    </citation>
    <scope>NUCLEOTIDE SEQUENCE [LARGE SCALE GENOMIC DNA]</scope>
    <source>
        <strain evidence="3">CBS 101.48</strain>
    </source>
</reference>
<dbReference type="SUPFAM" id="SSF89009">
    <property type="entry name" value="GAT-like domain"/>
    <property type="match status" value="1"/>
</dbReference>
<dbReference type="GO" id="GO:0048268">
    <property type="term" value="P:clathrin coat assembly"/>
    <property type="evidence" value="ECO:0007669"/>
    <property type="project" value="InterPro"/>
</dbReference>
<gene>
    <name evidence="3" type="primary">ABSGL_05200.1 scaffold 6851</name>
</gene>
<feature type="region of interest" description="Disordered" evidence="1">
    <location>
        <begin position="216"/>
        <end position="235"/>
    </location>
</feature>
<feature type="compositionally biased region" description="Low complexity" evidence="1">
    <location>
        <begin position="219"/>
        <end position="231"/>
    </location>
</feature>
<dbReference type="OMA" id="PTAWDYS"/>
<evidence type="ECO:0000259" key="2">
    <source>
        <dbReference type="Pfam" id="PF07651"/>
    </source>
</evidence>
<feature type="compositionally biased region" description="Polar residues" evidence="1">
    <location>
        <begin position="294"/>
        <end position="319"/>
    </location>
</feature>
<feature type="compositionally biased region" description="Low complexity" evidence="1">
    <location>
        <begin position="167"/>
        <end position="181"/>
    </location>
</feature>
<dbReference type="EMBL" id="LT552921">
    <property type="protein sequence ID" value="SAL99555.1"/>
    <property type="molecule type" value="Genomic_DNA"/>
</dbReference>
<feature type="compositionally biased region" description="Polar residues" evidence="1">
    <location>
        <begin position="338"/>
        <end position="348"/>
    </location>
</feature>
<dbReference type="GO" id="GO:0005905">
    <property type="term" value="C:clathrin-coated pit"/>
    <property type="evidence" value="ECO:0007669"/>
    <property type="project" value="TreeGrafter"/>
</dbReference>
<dbReference type="AlphaFoldDB" id="A0A168N0B8"/>
<dbReference type="STRING" id="4829.A0A168N0B8"/>
<dbReference type="InterPro" id="IPR045192">
    <property type="entry name" value="AP180-like"/>
</dbReference>
<dbReference type="GO" id="GO:0006900">
    <property type="term" value="P:vesicle budding from membrane"/>
    <property type="evidence" value="ECO:0007669"/>
    <property type="project" value="TreeGrafter"/>
</dbReference>
<accession>A0A168N0B8</accession>
<dbReference type="GO" id="GO:0005546">
    <property type="term" value="F:phosphatidylinositol-4,5-bisphosphate binding"/>
    <property type="evidence" value="ECO:0007669"/>
    <property type="project" value="TreeGrafter"/>
</dbReference>
<feature type="region of interest" description="Disordered" evidence="1">
    <location>
        <begin position="161"/>
        <end position="197"/>
    </location>
</feature>
<dbReference type="Proteomes" id="UP000078561">
    <property type="component" value="Unassembled WGS sequence"/>
</dbReference>
<organism evidence="3">
    <name type="scientific">Absidia glauca</name>
    <name type="common">Pin mould</name>
    <dbReference type="NCBI Taxonomy" id="4829"/>
    <lineage>
        <taxon>Eukaryota</taxon>
        <taxon>Fungi</taxon>
        <taxon>Fungi incertae sedis</taxon>
        <taxon>Mucoromycota</taxon>
        <taxon>Mucoromycotina</taxon>
        <taxon>Mucoromycetes</taxon>
        <taxon>Mucorales</taxon>
        <taxon>Cunninghamellaceae</taxon>
        <taxon>Absidia</taxon>
    </lineage>
</organism>
<evidence type="ECO:0000313" key="3">
    <source>
        <dbReference type="EMBL" id="SAL99555.1"/>
    </source>
</evidence>
<name>A0A168N0B8_ABSGL</name>
<dbReference type="GO" id="GO:0072583">
    <property type="term" value="P:clathrin-dependent endocytosis"/>
    <property type="evidence" value="ECO:0007669"/>
    <property type="project" value="InterPro"/>
</dbReference>
<dbReference type="OrthoDB" id="44015at2759"/>
<feature type="region of interest" description="Disordered" evidence="1">
    <location>
        <begin position="294"/>
        <end position="379"/>
    </location>
</feature>
<dbReference type="InParanoid" id="A0A168N0B8"/>
<protein>
    <recommendedName>
        <fullName evidence="2">AP180 N-terminal homology (ANTH) domain-containing protein</fullName>
    </recommendedName>
</protein>
<sequence length="379" mass="42587">MDYIKTVSATPSTQQTTGRLRHLPVAQGLLRETTIVQRQIAHCLSCKFQMDIGDNAINFNAYRLVVEDLLALFQVVNEAVVNILEHYFTMSQLDAKLALEIYKRFAQQTQETMEYLDNARKIQHELCISIPVVNHAPLSLASALEEYLNDDGYEDRRQSFIQEKQRSSTVPVTSTQSSSSPSSPPPPQRASTTTTTQNQQPIDFFNSLDNESALVHVPQQQQQQQQQQQLQSSNAQMVGNPFSQLQLQTQPQLQLQQQRLSYYQPQLVQGAVMQQPQWTGAAPQQPIFPINTGLKRSTSMKTNPTTSDLVTSPTSMNIHNNGSSSTTFNTNPFRFSTLPRQQNTTDSFASYPIPHNTRNPFVPSSPIQPQSTNPFSNSN</sequence>
<dbReference type="GO" id="GO:0000149">
    <property type="term" value="F:SNARE binding"/>
    <property type="evidence" value="ECO:0007669"/>
    <property type="project" value="TreeGrafter"/>
</dbReference>
<dbReference type="GO" id="GO:0030136">
    <property type="term" value="C:clathrin-coated vesicle"/>
    <property type="evidence" value="ECO:0007669"/>
    <property type="project" value="InterPro"/>
</dbReference>
<dbReference type="GO" id="GO:0005545">
    <property type="term" value="F:1-phosphatidylinositol binding"/>
    <property type="evidence" value="ECO:0007669"/>
    <property type="project" value="InterPro"/>
</dbReference>
<dbReference type="GO" id="GO:0032050">
    <property type="term" value="F:clathrin heavy chain binding"/>
    <property type="evidence" value="ECO:0007669"/>
    <property type="project" value="TreeGrafter"/>
</dbReference>
<feature type="compositionally biased region" description="Polar residues" evidence="1">
    <location>
        <begin position="365"/>
        <end position="379"/>
    </location>
</feature>
<evidence type="ECO:0000256" key="1">
    <source>
        <dbReference type="SAM" id="MobiDB-lite"/>
    </source>
</evidence>
<dbReference type="Pfam" id="PF07651">
    <property type="entry name" value="ANTH"/>
    <property type="match status" value="1"/>
</dbReference>
<keyword evidence="4" id="KW-1185">Reference proteome</keyword>